<name>A0A0D3GD91_9ORYZ</name>
<evidence type="ECO:0000313" key="2">
    <source>
        <dbReference type="EnsemblPlants" id="OBART06G04480.1"/>
    </source>
</evidence>
<keyword evidence="3" id="KW-1185">Reference proteome</keyword>
<sequence length="168" mass="18345">MSPPPHPPSAPPIRSPFHRLLLRPPPRPPVPPIRRPRQGAVLPAYVAYSDTAALRSPNPYDNKSGNGASADCAFHLLDEIGLRQRRTPASSRAPRRSLTLLARAHCSPCWTLRPRMAFRPTWRARCSSGCCALDGGEWCCPGQPDMVTYLMMISGLRSAGQVAEALGE</sequence>
<evidence type="ECO:0000256" key="1">
    <source>
        <dbReference type="SAM" id="MobiDB-lite"/>
    </source>
</evidence>
<feature type="region of interest" description="Disordered" evidence="1">
    <location>
        <begin position="1"/>
        <end position="36"/>
    </location>
</feature>
<dbReference type="PaxDb" id="65489-OBART06G04480.1"/>
<feature type="compositionally biased region" description="Pro residues" evidence="1">
    <location>
        <begin position="1"/>
        <end position="14"/>
    </location>
</feature>
<dbReference type="Gramene" id="OBART06G04480.1">
    <property type="protein sequence ID" value="OBART06G04480.1"/>
    <property type="gene ID" value="OBART06G04480"/>
</dbReference>
<protein>
    <submittedName>
        <fullName evidence="2">Uncharacterized protein</fullName>
    </submittedName>
</protein>
<evidence type="ECO:0000313" key="3">
    <source>
        <dbReference type="Proteomes" id="UP000026960"/>
    </source>
</evidence>
<reference evidence="2" key="1">
    <citation type="journal article" date="2009" name="Rice">
        <title>De Novo Next Generation Sequencing of Plant Genomes.</title>
        <authorList>
            <person name="Rounsley S."/>
            <person name="Marri P.R."/>
            <person name="Yu Y."/>
            <person name="He R."/>
            <person name="Sisneros N."/>
            <person name="Goicoechea J.L."/>
            <person name="Lee S.J."/>
            <person name="Angelova A."/>
            <person name="Kudrna D."/>
            <person name="Luo M."/>
            <person name="Affourtit J."/>
            <person name="Desany B."/>
            <person name="Knight J."/>
            <person name="Niazi F."/>
            <person name="Egholm M."/>
            <person name="Wing R.A."/>
        </authorList>
    </citation>
    <scope>NUCLEOTIDE SEQUENCE [LARGE SCALE GENOMIC DNA]</scope>
    <source>
        <strain evidence="2">cv. IRGC 105608</strain>
    </source>
</reference>
<dbReference type="Proteomes" id="UP000026960">
    <property type="component" value="Chromosome 6"/>
</dbReference>
<dbReference type="HOGENOM" id="CLU_135271_0_0_1"/>
<accession>A0A0D3GD91</accession>
<dbReference type="EnsemblPlants" id="OBART06G04480.1">
    <property type="protein sequence ID" value="OBART06G04480.1"/>
    <property type="gene ID" value="OBART06G04480"/>
</dbReference>
<feature type="compositionally biased region" description="Pro residues" evidence="1">
    <location>
        <begin position="23"/>
        <end position="33"/>
    </location>
</feature>
<dbReference type="AlphaFoldDB" id="A0A0D3GD91"/>
<proteinExistence type="predicted"/>
<organism evidence="2">
    <name type="scientific">Oryza barthii</name>
    <dbReference type="NCBI Taxonomy" id="65489"/>
    <lineage>
        <taxon>Eukaryota</taxon>
        <taxon>Viridiplantae</taxon>
        <taxon>Streptophyta</taxon>
        <taxon>Embryophyta</taxon>
        <taxon>Tracheophyta</taxon>
        <taxon>Spermatophyta</taxon>
        <taxon>Magnoliopsida</taxon>
        <taxon>Liliopsida</taxon>
        <taxon>Poales</taxon>
        <taxon>Poaceae</taxon>
        <taxon>BOP clade</taxon>
        <taxon>Oryzoideae</taxon>
        <taxon>Oryzeae</taxon>
        <taxon>Oryzinae</taxon>
        <taxon>Oryza</taxon>
    </lineage>
</organism>
<reference evidence="2" key="2">
    <citation type="submission" date="2015-03" db="UniProtKB">
        <authorList>
            <consortium name="EnsemblPlants"/>
        </authorList>
    </citation>
    <scope>IDENTIFICATION</scope>
</reference>